<reference evidence="7" key="1">
    <citation type="submission" date="2009-08" db="EMBL/GenBank/DDBJ databases">
        <title>Annotation of Salpingoeca rosetta.</title>
        <authorList>
            <consortium name="The Broad Institute Genome Sequencing Platform"/>
            <person name="Russ C."/>
            <person name="Cuomo C."/>
            <person name="Burger G."/>
            <person name="Gray M.W."/>
            <person name="Holland P.W.H."/>
            <person name="King N."/>
            <person name="Lang F.B.F."/>
            <person name="Roger A.J."/>
            <person name="Ruiz-Trillo I."/>
            <person name="Young S.K."/>
            <person name="Zeng Q."/>
            <person name="Gargeya S."/>
            <person name="Alvarado L."/>
            <person name="Berlin A."/>
            <person name="Chapman S.B."/>
            <person name="Chen Z."/>
            <person name="Freedman E."/>
            <person name="Gellesch M."/>
            <person name="Goldberg J."/>
            <person name="Griggs A."/>
            <person name="Gujja S."/>
            <person name="Heilman E."/>
            <person name="Heiman D."/>
            <person name="Howarth C."/>
            <person name="Mehta T."/>
            <person name="Neiman D."/>
            <person name="Pearson M."/>
            <person name="Roberts A."/>
            <person name="Saif S."/>
            <person name="Shea T."/>
            <person name="Shenoy N."/>
            <person name="Sisk P."/>
            <person name="Stolte C."/>
            <person name="Sykes S."/>
            <person name="White J."/>
            <person name="Yandava C."/>
            <person name="Haas B."/>
            <person name="Nusbaum C."/>
            <person name="Birren B."/>
        </authorList>
    </citation>
    <scope>NUCLEOTIDE SEQUENCE [LARGE SCALE GENOMIC DNA]</scope>
    <source>
        <strain evidence="7">ATCC 50818</strain>
    </source>
</reference>
<feature type="compositionally biased region" description="Low complexity" evidence="5">
    <location>
        <begin position="398"/>
        <end position="408"/>
    </location>
</feature>
<dbReference type="Pfam" id="PF00169">
    <property type="entry name" value="PH"/>
    <property type="match status" value="1"/>
</dbReference>
<feature type="compositionally biased region" description="Pro residues" evidence="5">
    <location>
        <begin position="388"/>
        <end position="397"/>
    </location>
</feature>
<dbReference type="PANTHER" id="PTHR14336:SF8">
    <property type="entry name" value="PROTEIN OPY1"/>
    <property type="match status" value="1"/>
</dbReference>
<evidence type="ECO:0000256" key="4">
    <source>
        <dbReference type="PROSITE-ProRule" id="PRU00432"/>
    </source>
</evidence>
<dbReference type="SMART" id="SM00233">
    <property type="entry name" value="PH"/>
    <property type="match status" value="1"/>
</dbReference>
<keyword evidence="3" id="KW-0862">Zinc</keyword>
<name>F2UCV5_SALR5</name>
<proteinExistence type="predicted"/>
<evidence type="ECO:0000313" key="8">
    <source>
        <dbReference type="Proteomes" id="UP000007799"/>
    </source>
</evidence>
<evidence type="ECO:0000259" key="6">
    <source>
        <dbReference type="PROSITE" id="PS50003"/>
    </source>
</evidence>
<evidence type="ECO:0000256" key="1">
    <source>
        <dbReference type="ARBA" id="ARBA00022723"/>
    </source>
</evidence>
<feature type="compositionally biased region" description="Acidic residues" evidence="5">
    <location>
        <begin position="224"/>
        <end position="235"/>
    </location>
</feature>
<dbReference type="PANTHER" id="PTHR14336">
    <property type="entry name" value="TANDEM PH DOMAIN CONTAINING PROTEIN"/>
    <property type="match status" value="1"/>
</dbReference>
<dbReference type="InterPro" id="IPR011993">
    <property type="entry name" value="PH-like_dom_sf"/>
</dbReference>
<dbReference type="GO" id="GO:0035556">
    <property type="term" value="P:intracellular signal transduction"/>
    <property type="evidence" value="ECO:0007669"/>
    <property type="project" value="InterPro"/>
</dbReference>
<dbReference type="Pfam" id="PF00779">
    <property type="entry name" value="BTK"/>
    <property type="match status" value="1"/>
</dbReference>
<accession>F2UCV5</accession>
<feature type="compositionally biased region" description="Basic and acidic residues" evidence="5">
    <location>
        <begin position="422"/>
        <end position="436"/>
    </location>
</feature>
<keyword evidence="2 4" id="KW-0863">Zinc-finger</keyword>
<feature type="region of interest" description="Disordered" evidence="5">
    <location>
        <begin position="371"/>
        <end position="436"/>
    </location>
</feature>
<feature type="region of interest" description="Disordered" evidence="5">
    <location>
        <begin position="221"/>
        <end position="242"/>
    </location>
</feature>
<dbReference type="RefSeq" id="XP_004992707.1">
    <property type="nucleotide sequence ID" value="XM_004992650.1"/>
</dbReference>
<sequence length="436" mass="47945">MVDEDTRHWLRRGVLEKRAQGKSAITHFTFRKRTFVLTPSSLNYYKGVATEDLKLRGSIPLQSIRSCERCDGSVWDRPSLIQVVHDEATLYISAANSAQLADWIEDIRRACMLPQNRSSKHKLYHPGVFFRGKWTCCNLASASGGCKAAFRYSEKNLEPQPVASQLADTAPVRFLNDDDFAAEEDEEDPDIAANRRLEQLALRTESPESVAYARIDERARAIESDGDTSEDDNDDGTLVQDYGRPLMTTSASTAASTTATTVAALEHEYAEAGDPDEEEGHYYSQALDTSLDTSSPHRGGGRRDGTVAHQGPGTATGAGQVVSRGTTRRGQRPKTSIQLQLDHDLQHELEDPHALYSIPHSQTRVTAAEIEEKRRQRVSAPPDVLSSPLPPIPPSSSSPPSSDQPVYSALNMTSVQSTPPRSSEHVYSRLASDRAS</sequence>
<dbReference type="InterPro" id="IPR001562">
    <property type="entry name" value="Znf_Btk_motif"/>
</dbReference>
<keyword evidence="1" id="KW-0479">Metal-binding</keyword>
<feature type="domain" description="PH" evidence="6">
    <location>
        <begin position="8"/>
        <end position="112"/>
    </location>
</feature>
<dbReference type="PROSITE" id="PS50003">
    <property type="entry name" value="PH_DOMAIN"/>
    <property type="match status" value="1"/>
</dbReference>
<organism evidence="8">
    <name type="scientific">Salpingoeca rosetta (strain ATCC 50818 / BSB-021)</name>
    <dbReference type="NCBI Taxonomy" id="946362"/>
    <lineage>
        <taxon>Eukaryota</taxon>
        <taxon>Choanoflagellata</taxon>
        <taxon>Craspedida</taxon>
        <taxon>Salpingoecidae</taxon>
        <taxon>Salpingoeca</taxon>
    </lineage>
</organism>
<evidence type="ECO:0000313" key="7">
    <source>
        <dbReference type="EMBL" id="EGD74450.1"/>
    </source>
</evidence>
<evidence type="ECO:0000256" key="2">
    <source>
        <dbReference type="ARBA" id="ARBA00022771"/>
    </source>
</evidence>
<dbReference type="GeneID" id="16073278"/>
<dbReference type="PROSITE" id="PS51113">
    <property type="entry name" value="ZF_BTK"/>
    <property type="match status" value="1"/>
</dbReference>
<dbReference type="InParanoid" id="F2UCV5"/>
<dbReference type="Proteomes" id="UP000007799">
    <property type="component" value="Unassembled WGS sequence"/>
</dbReference>
<dbReference type="AlphaFoldDB" id="F2UCV5"/>
<dbReference type="CDD" id="cd01238">
    <property type="entry name" value="PH_Btk"/>
    <property type="match status" value="1"/>
</dbReference>
<evidence type="ECO:0000256" key="3">
    <source>
        <dbReference type="ARBA" id="ARBA00022833"/>
    </source>
</evidence>
<dbReference type="OrthoDB" id="3784at2759"/>
<protein>
    <recommendedName>
        <fullName evidence="6">PH domain-containing protein</fullName>
    </recommendedName>
</protein>
<feature type="compositionally biased region" description="Polar residues" evidence="5">
    <location>
        <begin position="410"/>
        <end position="421"/>
    </location>
</feature>
<gene>
    <name evidence="7" type="ORF">PTSG_05814</name>
</gene>
<dbReference type="Gene3D" id="2.30.29.30">
    <property type="entry name" value="Pleckstrin-homology domain (PH domain)/Phosphotyrosine-binding domain (PTB)"/>
    <property type="match status" value="1"/>
</dbReference>
<dbReference type="SUPFAM" id="SSF50729">
    <property type="entry name" value="PH domain-like"/>
    <property type="match status" value="1"/>
</dbReference>
<dbReference type="InterPro" id="IPR001849">
    <property type="entry name" value="PH_domain"/>
</dbReference>
<dbReference type="EMBL" id="GL832969">
    <property type="protein sequence ID" value="EGD74450.1"/>
    <property type="molecule type" value="Genomic_DNA"/>
</dbReference>
<dbReference type="InterPro" id="IPR051707">
    <property type="entry name" value="PI-Interact_SigTrans_Reg"/>
</dbReference>
<feature type="region of interest" description="Disordered" evidence="5">
    <location>
        <begin position="289"/>
        <end position="336"/>
    </location>
</feature>
<dbReference type="eggNOG" id="KOG2059">
    <property type="taxonomic scope" value="Eukaryota"/>
</dbReference>
<dbReference type="KEGG" id="sre:PTSG_05814"/>
<dbReference type="GO" id="GO:0008270">
    <property type="term" value="F:zinc ion binding"/>
    <property type="evidence" value="ECO:0007669"/>
    <property type="project" value="UniProtKB-KW"/>
</dbReference>
<keyword evidence="8" id="KW-1185">Reference proteome</keyword>
<evidence type="ECO:0000256" key="5">
    <source>
        <dbReference type="SAM" id="MobiDB-lite"/>
    </source>
</evidence>